<dbReference type="PANTHER" id="PTHR42685">
    <property type="entry name" value="GERANYLGERANYL DIPHOSPHATE REDUCTASE"/>
    <property type="match status" value="1"/>
</dbReference>
<dbReference type="InterPro" id="IPR002938">
    <property type="entry name" value="FAD-bd"/>
</dbReference>
<organism evidence="2 3">
    <name type="scientific">Kribbella antiqua</name>
    <dbReference type="NCBI Taxonomy" id="2512217"/>
    <lineage>
        <taxon>Bacteria</taxon>
        <taxon>Bacillati</taxon>
        <taxon>Actinomycetota</taxon>
        <taxon>Actinomycetes</taxon>
        <taxon>Propionibacteriales</taxon>
        <taxon>Kribbellaceae</taxon>
        <taxon>Kribbella</taxon>
    </lineage>
</organism>
<evidence type="ECO:0000313" key="2">
    <source>
        <dbReference type="EMBL" id="TCO44996.1"/>
    </source>
</evidence>
<protein>
    <submittedName>
        <fullName evidence="2">2-polyprenyl-6-methoxyphenol hydroxylase-like FAD-dependent oxidoreductase</fullName>
    </submittedName>
</protein>
<dbReference type="GO" id="GO:0071949">
    <property type="term" value="F:FAD binding"/>
    <property type="evidence" value="ECO:0007669"/>
    <property type="project" value="InterPro"/>
</dbReference>
<dbReference type="Proteomes" id="UP000295573">
    <property type="component" value="Unassembled WGS sequence"/>
</dbReference>
<dbReference type="InterPro" id="IPR050407">
    <property type="entry name" value="Geranylgeranyl_reductase"/>
</dbReference>
<proteinExistence type="predicted"/>
<name>A0A4R2IL03_9ACTN</name>
<dbReference type="AlphaFoldDB" id="A0A4R2IL03"/>
<accession>A0A4R2IL03</accession>
<feature type="domain" description="FAD-binding" evidence="1">
    <location>
        <begin position="23"/>
        <end position="355"/>
    </location>
</feature>
<dbReference type="EMBL" id="SLWR01000009">
    <property type="protein sequence ID" value="TCO44996.1"/>
    <property type="molecule type" value="Genomic_DNA"/>
</dbReference>
<dbReference type="Gene3D" id="3.50.50.60">
    <property type="entry name" value="FAD/NAD(P)-binding domain"/>
    <property type="match status" value="1"/>
</dbReference>
<dbReference type="Pfam" id="PF01494">
    <property type="entry name" value="FAD_binding_3"/>
    <property type="match status" value="1"/>
</dbReference>
<dbReference type="SUPFAM" id="SSF51905">
    <property type="entry name" value="FAD/NAD(P)-binding domain"/>
    <property type="match status" value="1"/>
</dbReference>
<evidence type="ECO:0000259" key="1">
    <source>
        <dbReference type="Pfam" id="PF01494"/>
    </source>
</evidence>
<keyword evidence="3" id="KW-1185">Reference proteome</keyword>
<reference evidence="2 3" key="1">
    <citation type="journal article" date="2015" name="Stand. Genomic Sci.">
        <title>Genomic Encyclopedia of Bacterial and Archaeal Type Strains, Phase III: the genomes of soil and plant-associated and newly described type strains.</title>
        <authorList>
            <person name="Whitman W.B."/>
            <person name="Woyke T."/>
            <person name="Klenk H.P."/>
            <person name="Zhou Y."/>
            <person name="Lilburn T.G."/>
            <person name="Beck B.J."/>
            <person name="De Vos P."/>
            <person name="Vandamme P."/>
            <person name="Eisen J.A."/>
            <person name="Garrity G."/>
            <person name="Hugenholtz P."/>
            <person name="Kyrpides N.C."/>
        </authorList>
    </citation>
    <scope>NUCLEOTIDE SEQUENCE [LARGE SCALE GENOMIC DNA]</scope>
    <source>
        <strain evidence="2 3">VKM Ac-2541</strain>
    </source>
</reference>
<dbReference type="PRINTS" id="PR00420">
    <property type="entry name" value="RNGMNOXGNASE"/>
</dbReference>
<sequence length="420" mass="45219">MVFLGGGDGARIGSGVVEMGTTYDVIVVGARCAGSPTAILLARKGYRVLLVDRAGFPSDTLSTLVIQPQGVAALRRWGLLEEVIATGCPWIERYSFDFGPVTIAGTSRPVGGGSAGCAPRRYLLDKILVDAAARAGAEVRERFNVDGLEVEDGTVTGIRGHSEDGTPVVERARVVVGADGRNSHVARWVDAPRYHEKPRLAYAYYAFYSDLPTDGFEVIIRPERGWGVIPTNDGLTLMVMGWPHAQAQEFKADVEAGFAKTVELAPDFAARFRAATRVEPFLGGAVENFFRTPAGPGWALVGDAGYNKDPITAQGISDAFRDAELCSTAIDEWLEGKRAYDVAMADYQTSRDEHVFPMYEFTTQLATLQPPPPEMQQLLGAIHGNQEAMDDFVSMQVGTLSPAEFLAPANIGRLMSAAGI</sequence>
<evidence type="ECO:0000313" key="3">
    <source>
        <dbReference type="Proteomes" id="UP000295573"/>
    </source>
</evidence>
<dbReference type="InterPro" id="IPR036188">
    <property type="entry name" value="FAD/NAD-bd_sf"/>
</dbReference>
<gene>
    <name evidence="2" type="ORF">EV646_109170</name>
</gene>
<comment type="caution">
    <text evidence="2">The sequence shown here is derived from an EMBL/GenBank/DDBJ whole genome shotgun (WGS) entry which is preliminary data.</text>
</comment>
<dbReference type="PANTHER" id="PTHR42685:SF22">
    <property type="entry name" value="CONDITIONED MEDIUM FACTOR RECEPTOR 1"/>
    <property type="match status" value="1"/>
</dbReference>